<dbReference type="GO" id="GO:0050832">
    <property type="term" value="P:defense response to fungus"/>
    <property type="evidence" value="ECO:0007669"/>
    <property type="project" value="UniProtKB-KW"/>
</dbReference>
<evidence type="ECO:0000256" key="3">
    <source>
        <dbReference type="ARBA" id="ARBA00022577"/>
    </source>
</evidence>
<keyword evidence="5" id="KW-1015">Disulfide bond</keyword>
<name>A0A9Q0TK45_SALPP</name>
<comment type="caution">
    <text evidence="7">The sequence shown here is derived from an EMBL/GenBank/DDBJ whole genome shotgun (WGS) entry which is preliminary data.</text>
</comment>
<dbReference type="AlphaFoldDB" id="A0A9Q0TK45"/>
<accession>A0A9Q0TK45</accession>
<keyword evidence="3" id="KW-0295">Fungicide</keyword>
<dbReference type="Pfam" id="PF07333">
    <property type="entry name" value="SLR1-BP"/>
    <property type="match status" value="1"/>
</dbReference>
<keyword evidence="2" id="KW-0929">Antimicrobial</keyword>
<evidence type="ECO:0000256" key="4">
    <source>
        <dbReference type="ARBA" id="ARBA00022821"/>
    </source>
</evidence>
<dbReference type="OrthoDB" id="821215at2759"/>
<comment type="similarity">
    <text evidence="1">Belongs to the DEFL family.</text>
</comment>
<evidence type="ECO:0000256" key="1">
    <source>
        <dbReference type="ARBA" id="ARBA00006722"/>
    </source>
</evidence>
<dbReference type="InterPro" id="IPR010851">
    <property type="entry name" value="DEFL"/>
</dbReference>
<keyword evidence="8" id="KW-1185">Reference proteome</keyword>
<dbReference type="EMBL" id="JAPFFK010000015">
    <property type="protein sequence ID" value="KAJ6713131.1"/>
    <property type="molecule type" value="Genomic_DNA"/>
</dbReference>
<organism evidence="7 8">
    <name type="scientific">Salix purpurea</name>
    <name type="common">Purple osier willow</name>
    <dbReference type="NCBI Taxonomy" id="77065"/>
    <lineage>
        <taxon>Eukaryota</taxon>
        <taxon>Viridiplantae</taxon>
        <taxon>Streptophyta</taxon>
        <taxon>Embryophyta</taxon>
        <taxon>Tracheophyta</taxon>
        <taxon>Spermatophyta</taxon>
        <taxon>Magnoliopsida</taxon>
        <taxon>eudicotyledons</taxon>
        <taxon>Gunneridae</taxon>
        <taxon>Pentapetalae</taxon>
        <taxon>rosids</taxon>
        <taxon>fabids</taxon>
        <taxon>Malpighiales</taxon>
        <taxon>Salicaceae</taxon>
        <taxon>Saliceae</taxon>
        <taxon>Salix</taxon>
    </lineage>
</organism>
<evidence type="ECO:0000256" key="5">
    <source>
        <dbReference type="ARBA" id="ARBA00023157"/>
    </source>
</evidence>
<keyword evidence="4" id="KW-0611">Plant defense</keyword>
<evidence type="ECO:0000256" key="2">
    <source>
        <dbReference type="ARBA" id="ARBA00022529"/>
    </source>
</evidence>
<evidence type="ECO:0000313" key="8">
    <source>
        <dbReference type="Proteomes" id="UP001151532"/>
    </source>
</evidence>
<evidence type="ECO:0000313" key="7">
    <source>
        <dbReference type="EMBL" id="KAJ6713131.1"/>
    </source>
</evidence>
<gene>
    <name evidence="7" type="ORF">OIU79_009179</name>
</gene>
<proteinExistence type="inferred from homology"/>
<sequence length="126" mass="14411">MARLSCNFLFIILVVFPVPWMELRAEAKICYNIIPNIVPCNPGGCQRLCKFLHYEKGECSPMLPSGEIRCKCSWTSRPEDKCSEGARDKRTRDLRQVIPGSSEGYVVFVKMRGRPHLEKDSSSFPR</sequence>
<reference evidence="7" key="2">
    <citation type="journal article" date="2023" name="Int. J. Mol. Sci.">
        <title>De Novo Assembly and Annotation of 11 Diverse Shrub Willow (Salix) Genomes Reveals Novel Gene Organization in Sex-Linked Regions.</title>
        <authorList>
            <person name="Hyden B."/>
            <person name="Feng K."/>
            <person name="Yates T.B."/>
            <person name="Jawdy S."/>
            <person name="Cereghino C."/>
            <person name="Smart L.B."/>
            <person name="Muchero W."/>
        </authorList>
    </citation>
    <scope>NUCLEOTIDE SEQUENCE</scope>
    <source>
        <tissue evidence="7">Shoot tip</tissue>
    </source>
</reference>
<dbReference type="Proteomes" id="UP001151532">
    <property type="component" value="Chromosome 1"/>
</dbReference>
<keyword evidence="6" id="KW-0732">Signal</keyword>
<dbReference type="GO" id="GO:0031640">
    <property type="term" value="P:killing of cells of another organism"/>
    <property type="evidence" value="ECO:0007669"/>
    <property type="project" value="UniProtKB-KW"/>
</dbReference>
<protein>
    <submittedName>
        <fullName evidence="7">Uncharacterized protein</fullName>
    </submittedName>
</protein>
<evidence type="ECO:0000256" key="6">
    <source>
        <dbReference type="SAM" id="SignalP"/>
    </source>
</evidence>
<reference evidence="7" key="1">
    <citation type="submission" date="2022-11" db="EMBL/GenBank/DDBJ databases">
        <authorList>
            <person name="Hyden B.L."/>
            <person name="Feng K."/>
            <person name="Yates T."/>
            <person name="Jawdy S."/>
            <person name="Smart L.B."/>
            <person name="Muchero W."/>
        </authorList>
    </citation>
    <scope>NUCLEOTIDE SEQUENCE</scope>
    <source>
        <tissue evidence="7">Shoot tip</tissue>
    </source>
</reference>
<feature type="signal peptide" evidence="6">
    <location>
        <begin position="1"/>
        <end position="25"/>
    </location>
</feature>
<feature type="chain" id="PRO_5040217079" evidence="6">
    <location>
        <begin position="26"/>
        <end position="126"/>
    </location>
</feature>